<comment type="similarity">
    <text evidence="1">Belongs to the Fmt family.</text>
</comment>
<proteinExistence type="inferred from homology"/>
<dbReference type="HAMAP" id="MF_00182">
    <property type="entry name" value="Formyl_trans"/>
    <property type="match status" value="1"/>
</dbReference>
<organism evidence="9 10">
    <name type="scientific">Klebsormidium nitens</name>
    <name type="common">Green alga</name>
    <name type="synonym">Ulothrix nitens</name>
    <dbReference type="NCBI Taxonomy" id="105231"/>
    <lineage>
        <taxon>Eukaryota</taxon>
        <taxon>Viridiplantae</taxon>
        <taxon>Streptophyta</taxon>
        <taxon>Klebsormidiophyceae</taxon>
        <taxon>Klebsormidiales</taxon>
        <taxon>Klebsormidiaceae</taxon>
        <taxon>Klebsormidium</taxon>
    </lineage>
</organism>
<dbReference type="GO" id="GO:0071951">
    <property type="term" value="P:conversion of methionyl-tRNA to N-formyl-methionyl-tRNA"/>
    <property type="evidence" value="ECO:0000318"/>
    <property type="project" value="GO_Central"/>
</dbReference>
<dbReference type="InterPro" id="IPR037022">
    <property type="entry name" value="Formyl_trans_C_sf"/>
</dbReference>
<evidence type="ECO:0000256" key="5">
    <source>
        <dbReference type="ARBA" id="ARBA00022917"/>
    </source>
</evidence>
<dbReference type="Gene3D" id="3.40.50.170">
    <property type="entry name" value="Formyl transferase, N-terminal domain"/>
    <property type="match status" value="1"/>
</dbReference>
<reference evidence="9 10" key="1">
    <citation type="journal article" date="2014" name="Nat. Commun.">
        <title>Klebsormidium flaccidum genome reveals primary factors for plant terrestrial adaptation.</title>
        <authorList>
            <person name="Hori K."/>
            <person name="Maruyama F."/>
            <person name="Fujisawa T."/>
            <person name="Togashi T."/>
            <person name="Yamamoto N."/>
            <person name="Seo M."/>
            <person name="Sato S."/>
            <person name="Yamada T."/>
            <person name="Mori H."/>
            <person name="Tajima N."/>
            <person name="Moriyama T."/>
            <person name="Ikeuchi M."/>
            <person name="Watanabe M."/>
            <person name="Wada H."/>
            <person name="Kobayashi K."/>
            <person name="Saito M."/>
            <person name="Masuda T."/>
            <person name="Sasaki-Sekimoto Y."/>
            <person name="Mashiguchi K."/>
            <person name="Awai K."/>
            <person name="Shimojima M."/>
            <person name="Masuda S."/>
            <person name="Iwai M."/>
            <person name="Nobusawa T."/>
            <person name="Narise T."/>
            <person name="Kondo S."/>
            <person name="Saito H."/>
            <person name="Sato R."/>
            <person name="Murakawa M."/>
            <person name="Ihara Y."/>
            <person name="Oshima-Yamada Y."/>
            <person name="Ohtaka K."/>
            <person name="Satoh M."/>
            <person name="Sonobe K."/>
            <person name="Ishii M."/>
            <person name="Ohtani R."/>
            <person name="Kanamori-Sato M."/>
            <person name="Honoki R."/>
            <person name="Miyazaki D."/>
            <person name="Mochizuki H."/>
            <person name="Umetsu J."/>
            <person name="Higashi K."/>
            <person name="Shibata D."/>
            <person name="Kamiya Y."/>
            <person name="Sato N."/>
            <person name="Nakamura Y."/>
            <person name="Tabata S."/>
            <person name="Ida S."/>
            <person name="Kurokawa K."/>
            <person name="Ohta H."/>
        </authorList>
    </citation>
    <scope>NUCLEOTIDE SEQUENCE [LARGE SCALE GENOMIC DNA]</scope>
    <source>
        <strain evidence="9 10">NIES-2285</strain>
    </source>
</reference>
<dbReference type="NCBIfam" id="TIGR00460">
    <property type="entry name" value="fmt"/>
    <property type="match status" value="1"/>
</dbReference>
<dbReference type="GO" id="GO:0004479">
    <property type="term" value="F:methionyl-tRNA formyltransferase activity"/>
    <property type="evidence" value="ECO:0000318"/>
    <property type="project" value="GO_Central"/>
</dbReference>
<dbReference type="InterPro" id="IPR044135">
    <property type="entry name" value="Met-tRNA-FMT_C"/>
</dbReference>
<dbReference type="Proteomes" id="UP000054558">
    <property type="component" value="Unassembled WGS sequence"/>
</dbReference>
<dbReference type="STRING" id="105231.A0A1Y1ICX7"/>
<dbReference type="InterPro" id="IPR005794">
    <property type="entry name" value="Fmt"/>
</dbReference>
<dbReference type="InterPro" id="IPR011034">
    <property type="entry name" value="Formyl_transferase-like_C_sf"/>
</dbReference>
<evidence type="ECO:0000256" key="3">
    <source>
        <dbReference type="ARBA" id="ARBA00014185"/>
    </source>
</evidence>
<accession>A0A1Y1ICX7</accession>
<dbReference type="InterPro" id="IPR002376">
    <property type="entry name" value="Formyl_transf_N"/>
</dbReference>
<dbReference type="AlphaFoldDB" id="A0A1Y1ICX7"/>
<dbReference type="InterPro" id="IPR005793">
    <property type="entry name" value="Formyl_trans_C"/>
</dbReference>
<protein>
    <recommendedName>
        <fullName evidence="3">Methionyl-tRNA formyltransferase, mitochondrial</fullName>
        <ecNumber evidence="2">2.1.2.9</ecNumber>
    </recommendedName>
</protein>
<sequence>MLGAAPIWEVAERQSTSHHHHHQEVWPSILSNSDRQSQSRSLQAVLHGCSNVSSWQGPTKFVSHPTQLPAEQSSLFDQVQGKKVSPAVWGCRVQTVLPPSRNKRYDALSLSVRCNSSGTQSERAVEIEHQKSGQLEGAKRRVVFLGTPEVAAGVLRRLLEEAAKENSLFEITAVVSQPAAKQGRGRKLLPSSVSALALESGLPEDRLLCPDTAREEAFLERLSDLAPDLCVTAAYGNILPNKFLAIPRCGTLNIHPSLLPLYRGASPVQRAIEAGEKVTGVTVAFTVRAMDAGPVLAQEEVEVDPNIKAPELLEYLFRRGTDLLLRNLPSVFDGTAAERATEQDHAKKTEAPKVRIEEGNLDFEQPASVLHNKVRAFAGWPGTKATFYIRSDGSEESEPVTVKVITTRVVEGEGAEGDSKEVTLSKTGLRVTCVDGSILEIQELQPPSKKPMRGRDFWNGLRGRRLYRGEVEAKIPY</sequence>
<dbReference type="GO" id="GO:0005739">
    <property type="term" value="C:mitochondrion"/>
    <property type="evidence" value="ECO:0000318"/>
    <property type="project" value="GO_Central"/>
</dbReference>
<dbReference type="Pfam" id="PF02911">
    <property type="entry name" value="Formyl_trans_C"/>
    <property type="match status" value="1"/>
</dbReference>
<dbReference type="PANTHER" id="PTHR11138:SF5">
    <property type="entry name" value="METHIONYL-TRNA FORMYLTRANSFERASE, MITOCHONDRIAL"/>
    <property type="match status" value="1"/>
</dbReference>
<evidence type="ECO:0000313" key="9">
    <source>
        <dbReference type="EMBL" id="GAQ88770.1"/>
    </source>
</evidence>
<evidence type="ECO:0000313" key="10">
    <source>
        <dbReference type="Proteomes" id="UP000054558"/>
    </source>
</evidence>
<keyword evidence="10" id="KW-1185">Reference proteome</keyword>
<evidence type="ECO:0000256" key="2">
    <source>
        <dbReference type="ARBA" id="ARBA00012261"/>
    </source>
</evidence>
<dbReference type="OMA" id="GITTMLM"/>
<keyword evidence="5" id="KW-0648">Protein biosynthesis</keyword>
<evidence type="ECO:0000256" key="6">
    <source>
        <dbReference type="SAM" id="MobiDB-lite"/>
    </source>
</evidence>
<dbReference type="EC" id="2.1.2.9" evidence="2"/>
<feature type="domain" description="Formyl transferase N-terminal" evidence="7">
    <location>
        <begin position="141"/>
        <end position="312"/>
    </location>
</feature>
<feature type="region of interest" description="Disordered" evidence="6">
    <location>
        <begin position="12"/>
        <end position="32"/>
    </location>
</feature>
<keyword evidence="4 9" id="KW-0808">Transferase</keyword>
<evidence type="ECO:0000256" key="1">
    <source>
        <dbReference type="ARBA" id="ARBA00010699"/>
    </source>
</evidence>
<dbReference type="PANTHER" id="PTHR11138">
    <property type="entry name" value="METHIONYL-TRNA FORMYLTRANSFERASE"/>
    <property type="match status" value="1"/>
</dbReference>
<dbReference type="CDD" id="cd08704">
    <property type="entry name" value="Met_tRNA_FMT_C"/>
    <property type="match status" value="1"/>
</dbReference>
<dbReference type="CDD" id="cd08646">
    <property type="entry name" value="FMT_core_Met-tRNA-FMT_N"/>
    <property type="match status" value="1"/>
</dbReference>
<name>A0A1Y1ICX7_KLENI</name>
<dbReference type="OrthoDB" id="10268103at2759"/>
<dbReference type="EMBL" id="DF237406">
    <property type="protein sequence ID" value="GAQ88770.1"/>
    <property type="molecule type" value="Genomic_DNA"/>
</dbReference>
<dbReference type="FunFam" id="3.40.50.170:FF:000010">
    <property type="entry name" value="Methionyl-tRNA formyltransferase"/>
    <property type="match status" value="1"/>
</dbReference>
<dbReference type="Gene3D" id="3.10.25.10">
    <property type="entry name" value="Formyl transferase, C-terminal domain"/>
    <property type="match status" value="1"/>
</dbReference>
<evidence type="ECO:0000259" key="7">
    <source>
        <dbReference type="Pfam" id="PF00551"/>
    </source>
</evidence>
<dbReference type="SUPFAM" id="SSF50486">
    <property type="entry name" value="FMT C-terminal domain-like"/>
    <property type="match status" value="1"/>
</dbReference>
<gene>
    <name evidence="9" type="ORF">KFL_004570120</name>
</gene>
<feature type="domain" description="Formyl transferase C-terminal" evidence="8">
    <location>
        <begin position="355"/>
        <end position="461"/>
    </location>
</feature>
<evidence type="ECO:0000259" key="8">
    <source>
        <dbReference type="Pfam" id="PF02911"/>
    </source>
</evidence>
<evidence type="ECO:0000256" key="4">
    <source>
        <dbReference type="ARBA" id="ARBA00022679"/>
    </source>
</evidence>
<dbReference type="SUPFAM" id="SSF53328">
    <property type="entry name" value="Formyltransferase"/>
    <property type="match status" value="1"/>
</dbReference>
<dbReference type="InterPro" id="IPR036477">
    <property type="entry name" value="Formyl_transf_N_sf"/>
</dbReference>
<dbReference type="Pfam" id="PF00551">
    <property type="entry name" value="Formyl_trans_N"/>
    <property type="match status" value="1"/>
</dbReference>
<dbReference type="InterPro" id="IPR041711">
    <property type="entry name" value="Met-tRNA-FMT_N"/>
</dbReference>